<dbReference type="EMBL" id="ML145099">
    <property type="protein sequence ID" value="TBU61306.1"/>
    <property type="molecule type" value="Genomic_DNA"/>
</dbReference>
<feature type="region of interest" description="Disordered" evidence="1">
    <location>
        <begin position="163"/>
        <end position="186"/>
    </location>
</feature>
<evidence type="ECO:0000313" key="3">
    <source>
        <dbReference type="Proteomes" id="UP000292082"/>
    </source>
</evidence>
<dbReference type="Proteomes" id="UP000292082">
    <property type="component" value="Unassembled WGS sequence"/>
</dbReference>
<name>A0A4Q9Q354_9APHY</name>
<sequence length="242" mass="25372">MLGERLLVELDGGRKVALALVRATNASIGLSDQLEIGTNLRNSRSDLRHLLDNLQGHTSRPSSMAFSHVLMVSSKSPFSKYAAARLVRNVMSFGQISQAFWKCVIAPSKLRVLYASAPSFFSSSACFLVAASSSSSISTSSSFAGSGAFDEEAAGCGGGEVGGLWAPGRDTPGGSSSEPSSREKPCMSMPISAPRTSIMRGSDCRAVSASFGFCWNSCSFWTNAGSARCFAVRGLAASLPRS</sequence>
<organism evidence="2 3">
    <name type="scientific">Dichomitus squalens</name>
    <dbReference type="NCBI Taxonomy" id="114155"/>
    <lineage>
        <taxon>Eukaryota</taxon>
        <taxon>Fungi</taxon>
        <taxon>Dikarya</taxon>
        <taxon>Basidiomycota</taxon>
        <taxon>Agaricomycotina</taxon>
        <taxon>Agaricomycetes</taxon>
        <taxon>Polyporales</taxon>
        <taxon>Polyporaceae</taxon>
        <taxon>Dichomitus</taxon>
    </lineage>
</organism>
<reference evidence="2 3" key="1">
    <citation type="submission" date="2019-01" db="EMBL/GenBank/DDBJ databases">
        <title>Draft genome sequences of three monokaryotic isolates of the white-rot basidiomycete fungus Dichomitus squalens.</title>
        <authorList>
            <consortium name="DOE Joint Genome Institute"/>
            <person name="Lopez S.C."/>
            <person name="Andreopoulos B."/>
            <person name="Pangilinan J."/>
            <person name="Lipzen A."/>
            <person name="Riley R."/>
            <person name="Ahrendt S."/>
            <person name="Ng V."/>
            <person name="Barry K."/>
            <person name="Daum C."/>
            <person name="Grigoriev I.V."/>
            <person name="Hilden K.S."/>
            <person name="Makela M.R."/>
            <person name="de Vries R.P."/>
        </authorList>
    </citation>
    <scope>NUCLEOTIDE SEQUENCE [LARGE SCALE GENOMIC DNA]</scope>
    <source>
        <strain evidence="2 3">CBS 464.89</strain>
    </source>
</reference>
<evidence type="ECO:0000256" key="1">
    <source>
        <dbReference type="SAM" id="MobiDB-lite"/>
    </source>
</evidence>
<protein>
    <submittedName>
        <fullName evidence="2">Uncharacterized protein</fullName>
    </submittedName>
</protein>
<keyword evidence="3" id="KW-1185">Reference proteome</keyword>
<accession>A0A4Q9Q354</accession>
<dbReference type="AlphaFoldDB" id="A0A4Q9Q354"/>
<evidence type="ECO:0000313" key="2">
    <source>
        <dbReference type="EMBL" id="TBU61306.1"/>
    </source>
</evidence>
<gene>
    <name evidence="2" type="ORF">BD310DRAFT_218469</name>
</gene>
<proteinExistence type="predicted"/>